<evidence type="ECO:0000313" key="2">
    <source>
        <dbReference type="Proteomes" id="UP000321901"/>
    </source>
</evidence>
<name>A0A511Z4U8_9BACL</name>
<keyword evidence="2" id="KW-1185">Reference proteome</keyword>
<dbReference type="RefSeq" id="WP_147055545.1">
    <property type="nucleotide sequence ID" value="NZ_BJYL01000009.1"/>
</dbReference>
<dbReference type="OrthoDB" id="2730772at2"/>
<dbReference type="AlphaFoldDB" id="A0A511Z4U8"/>
<sequence length="247" mass="28283">MDGLEKKLHHELLRDPNVKLLDSSKWSLPIQTFDVEFETVKRNQMDILMKMLLIAFKTSGFGSAEEVSSMLVVEPLFIEDMINRMSRAGMIVKSDGVYSLTASGHQQLDTGIYVQPPEQEEATVYYSPTHETFLTGETAEGEGESYRYAKDVRKTVTFSDGEWRQALEPLGVANAEGSVQKVIEKITAVNELEKASVTCYEYRLHQPADDRLYARVWNTMTGEWDETLEAQIIEREIAEWRKNYLKK</sequence>
<dbReference type="Proteomes" id="UP000321901">
    <property type="component" value="Unassembled WGS sequence"/>
</dbReference>
<reference evidence="1 2" key="1">
    <citation type="submission" date="2019-07" db="EMBL/GenBank/DDBJ databases">
        <title>Whole genome shotgun sequence of Sporosarcina luteola NBRC 105378.</title>
        <authorList>
            <person name="Hosoyama A."/>
            <person name="Uohara A."/>
            <person name="Ohji S."/>
            <person name="Ichikawa N."/>
        </authorList>
    </citation>
    <scope>NUCLEOTIDE SEQUENCE [LARGE SCALE GENOMIC DNA]</scope>
    <source>
        <strain evidence="1 2">NBRC 105378</strain>
    </source>
</reference>
<dbReference type="EMBL" id="BJYL01000009">
    <property type="protein sequence ID" value="GEN82466.1"/>
    <property type="molecule type" value="Genomic_DNA"/>
</dbReference>
<evidence type="ECO:0000313" key="1">
    <source>
        <dbReference type="EMBL" id="GEN82466.1"/>
    </source>
</evidence>
<gene>
    <name evidence="1" type="ORF">SLU01_07780</name>
</gene>
<accession>A0A511Z4U8</accession>
<comment type="caution">
    <text evidence="1">The sequence shown here is derived from an EMBL/GenBank/DDBJ whole genome shotgun (WGS) entry which is preliminary data.</text>
</comment>
<organism evidence="1 2">
    <name type="scientific">Sporosarcina luteola</name>
    <dbReference type="NCBI Taxonomy" id="582850"/>
    <lineage>
        <taxon>Bacteria</taxon>
        <taxon>Bacillati</taxon>
        <taxon>Bacillota</taxon>
        <taxon>Bacilli</taxon>
        <taxon>Bacillales</taxon>
        <taxon>Caryophanaceae</taxon>
        <taxon>Sporosarcina</taxon>
    </lineage>
</organism>
<proteinExistence type="predicted"/>
<protein>
    <submittedName>
        <fullName evidence="1">Uncharacterized protein</fullName>
    </submittedName>
</protein>